<keyword evidence="4 7" id="KW-0812">Transmembrane</keyword>
<dbReference type="PANTHER" id="PTHR30250">
    <property type="entry name" value="PST FAMILY PREDICTED COLANIC ACID TRANSPORTER"/>
    <property type="match status" value="1"/>
</dbReference>
<keyword evidence="3" id="KW-1003">Cell membrane</keyword>
<keyword evidence="5 7" id="KW-1133">Transmembrane helix</keyword>
<evidence type="ECO:0000256" key="6">
    <source>
        <dbReference type="ARBA" id="ARBA00023136"/>
    </source>
</evidence>
<feature type="transmembrane region" description="Helical" evidence="7">
    <location>
        <begin position="152"/>
        <end position="172"/>
    </location>
</feature>
<comment type="similarity">
    <text evidence="2">Belongs to the polysaccharide synthase family.</text>
</comment>
<evidence type="ECO:0000256" key="5">
    <source>
        <dbReference type="ARBA" id="ARBA00022989"/>
    </source>
</evidence>
<dbReference type="RefSeq" id="WP_182341384.1">
    <property type="nucleotide sequence ID" value="NZ_JACGXS010000013.1"/>
</dbReference>
<accession>A0A7W3FQ44</accession>
<feature type="transmembrane region" description="Helical" evidence="7">
    <location>
        <begin position="449"/>
        <end position="470"/>
    </location>
</feature>
<sequence length="489" mass="52996">MSTEETTTDLKKKAVRGGAISMAARLSTIMIQICSIVVLSRLLAPDDFGIIAMITAITAFMGLFRDMGLSAASIQKGELSDEHTNALFWLNVAAGGLLTLLTMASAPLIAWFYDRPELQPVTLLLATTFVISSIGAQHSALMQRELRFGPKVAGDVAGALLTLVVSITLALFDQGFWSLAWGTVLGAALTTLMYLKGSKFRPSMPKRTGGIRELLGFGANVTAFELVNYFHRNLDSVLIGRVWGAESLGHYSRAYQMMMLPISSLRAPINAIAFPVLSRLQHNPAEFRTFYCRIASLLAFLSMPLMAFLIINSENVVSIALGKQWIAVAPIFALLGITGFIQPVASLRGLVLLSLGQTRLYLAWGIVNAAVVSVAFLIGVSWGPTGVALAYAIANYLILYPSLVYFFRETPLRPLDFFSSIAIPLTATIVAAIGAFISTQYLVMTASNWIQLGSSAAVFLALFLVAVLLLPGGKKTLKDYYTMLRMIKK</sequence>
<name>A0A7W3FQ44_9GAMM</name>
<feature type="transmembrane region" description="Helical" evidence="7">
    <location>
        <begin position="86"/>
        <end position="112"/>
    </location>
</feature>
<dbReference type="InterPro" id="IPR050833">
    <property type="entry name" value="Poly_Biosynth_Transport"/>
</dbReference>
<gene>
    <name evidence="8" type="ORF">H4O11_17250</name>
</gene>
<feature type="transmembrane region" description="Helical" evidence="7">
    <location>
        <begin position="290"/>
        <end position="311"/>
    </location>
</feature>
<dbReference type="Proteomes" id="UP000547058">
    <property type="component" value="Unassembled WGS sequence"/>
</dbReference>
<protein>
    <submittedName>
        <fullName evidence="8">Lipopolysaccharide biosynthesis protein</fullName>
    </submittedName>
</protein>
<feature type="transmembrane region" description="Helical" evidence="7">
    <location>
        <begin position="388"/>
        <end position="407"/>
    </location>
</feature>
<evidence type="ECO:0000256" key="4">
    <source>
        <dbReference type="ARBA" id="ARBA00022692"/>
    </source>
</evidence>
<feature type="transmembrane region" description="Helical" evidence="7">
    <location>
        <begin position="118"/>
        <end position="140"/>
    </location>
</feature>
<feature type="transmembrane region" description="Helical" evidence="7">
    <location>
        <begin position="419"/>
        <end position="443"/>
    </location>
</feature>
<proteinExistence type="inferred from homology"/>
<dbReference type="EMBL" id="JACGXS010000013">
    <property type="protein sequence ID" value="MBA8683550.1"/>
    <property type="molecule type" value="Genomic_DNA"/>
</dbReference>
<organism evidence="8 9">
    <name type="scientific">Stenotrophomonas tumulicola</name>
    <dbReference type="NCBI Taxonomy" id="1685415"/>
    <lineage>
        <taxon>Bacteria</taxon>
        <taxon>Pseudomonadati</taxon>
        <taxon>Pseudomonadota</taxon>
        <taxon>Gammaproteobacteria</taxon>
        <taxon>Lysobacterales</taxon>
        <taxon>Lysobacteraceae</taxon>
        <taxon>Stenotrophomonas</taxon>
    </lineage>
</organism>
<comment type="caution">
    <text evidence="8">The sequence shown here is derived from an EMBL/GenBank/DDBJ whole genome shotgun (WGS) entry which is preliminary data.</text>
</comment>
<feature type="transmembrane region" description="Helical" evidence="7">
    <location>
        <begin position="178"/>
        <end position="195"/>
    </location>
</feature>
<evidence type="ECO:0000256" key="2">
    <source>
        <dbReference type="ARBA" id="ARBA00007430"/>
    </source>
</evidence>
<dbReference type="CDD" id="cd13127">
    <property type="entry name" value="MATE_tuaB_like"/>
    <property type="match status" value="1"/>
</dbReference>
<dbReference type="AlphaFoldDB" id="A0A7W3FQ44"/>
<dbReference type="PANTHER" id="PTHR30250:SF10">
    <property type="entry name" value="LIPOPOLYSACCHARIDE BIOSYNTHESIS PROTEIN WZXC"/>
    <property type="match status" value="1"/>
</dbReference>
<keyword evidence="9" id="KW-1185">Reference proteome</keyword>
<feature type="transmembrane region" description="Helical" evidence="7">
    <location>
        <begin position="48"/>
        <end position="65"/>
    </location>
</feature>
<evidence type="ECO:0000313" key="9">
    <source>
        <dbReference type="Proteomes" id="UP000547058"/>
    </source>
</evidence>
<evidence type="ECO:0000256" key="1">
    <source>
        <dbReference type="ARBA" id="ARBA00004651"/>
    </source>
</evidence>
<evidence type="ECO:0000256" key="7">
    <source>
        <dbReference type="SAM" id="Phobius"/>
    </source>
</evidence>
<reference evidence="8 9" key="1">
    <citation type="submission" date="2020-08" db="EMBL/GenBank/DDBJ databases">
        <title>Stenotrophomonas tumulicola JCM 30961.</title>
        <authorList>
            <person name="Deng Y."/>
        </authorList>
    </citation>
    <scope>NUCLEOTIDE SEQUENCE [LARGE SCALE GENOMIC DNA]</scope>
    <source>
        <strain evidence="8 9">JCM 30961</strain>
    </source>
</reference>
<comment type="subcellular location">
    <subcellularLocation>
        <location evidence="1">Cell membrane</location>
        <topology evidence="1">Multi-pass membrane protein</topology>
    </subcellularLocation>
</comment>
<dbReference type="GO" id="GO:0005886">
    <property type="term" value="C:plasma membrane"/>
    <property type="evidence" value="ECO:0007669"/>
    <property type="project" value="UniProtKB-SubCell"/>
</dbReference>
<feature type="transmembrane region" description="Helical" evidence="7">
    <location>
        <begin position="360"/>
        <end position="382"/>
    </location>
</feature>
<feature type="transmembrane region" description="Helical" evidence="7">
    <location>
        <begin position="22"/>
        <end position="42"/>
    </location>
</feature>
<feature type="transmembrane region" description="Helical" evidence="7">
    <location>
        <begin position="331"/>
        <end position="353"/>
    </location>
</feature>
<keyword evidence="6 7" id="KW-0472">Membrane</keyword>
<evidence type="ECO:0000313" key="8">
    <source>
        <dbReference type="EMBL" id="MBA8683550.1"/>
    </source>
</evidence>
<evidence type="ECO:0000256" key="3">
    <source>
        <dbReference type="ARBA" id="ARBA00022475"/>
    </source>
</evidence>
<dbReference type="Pfam" id="PF13440">
    <property type="entry name" value="Polysacc_synt_3"/>
    <property type="match status" value="1"/>
</dbReference>